<accession>A0ACB8ZZ50</accession>
<organism evidence="1 2">
    <name type="scientific">Arctium lappa</name>
    <name type="common">Greater burdock</name>
    <name type="synonym">Lappa major</name>
    <dbReference type="NCBI Taxonomy" id="4217"/>
    <lineage>
        <taxon>Eukaryota</taxon>
        <taxon>Viridiplantae</taxon>
        <taxon>Streptophyta</taxon>
        <taxon>Embryophyta</taxon>
        <taxon>Tracheophyta</taxon>
        <taxon>Spermatophyta</taxon>
        <taxon>Magnoliopsida</taxon>
        <taxon>eudicotyledons</taxon>
        <taxon>Gunneridae</taxon>
        <taxon>Pentapetalae</taxon>
        <taxon>asterids</taxon>
        <taxon>campanulids</taxon>
        <taxon>Asterales</taxon>
        <taxon>Asteraceae</taxon>
        <taxon>Carduoideae</taxon>
        <taxon>Cardueae</taxon>
        <taxon>Arctiinae</taxon>
        <taxon>Arctium</taxon>
    </lineage>
</organism>
<comment type="caution">
    <text evidence="1">The sequence shown here is derived from an EMBL/GenBank/DDBJ whole genome shotgun (WGS) entry which is preliminary data.</text>
</comment>
<reference evidence="1 2" key="2">
    <citation type="journal article" date="2022" name="Mol. Ecol. Resour.">
        <title>The genomes of chicory, endive, great burdock and yacon provide insights into Asteraceae paleo-polyploidization history and plant inulin production.</title>
        <authorList>
            <person name="Fan W."/>
            <person name="Wang S."/>
            <person name="Wang H."/>
            <person name="Wang A."/>
            <person name="Jiang F."/>
            <person name="Liu H."/>
            <person name="Zhao H."/>
            <person name="Xu D."/>
            <person name="Zhang Y."/>
        </authorList>
    </citation>
    <scope>NUCLEOTIDE SEQUENCE [LARGE SCALE GENOMIC DNA]</scope>
    <source>
        <strain evidence="2">cv. Niubang</strain>
    </source>
</reference>
<evidence type="ECO:0000313" key="1">
    <source>
        <dbReference type="EMBL" id="KAI3702852.1"/>
    </source>
</evidence>
<gene>
    <name evidence="1" type="ORF">L6452_28605</name>
</gene>
<proteinExistence type="predicted"/>
<dbReference type="Proteomes" id="UP001055879">
    <property type="component" value="Linkage Group LG09"/>
</dbReference>
<reference evidence="2" key="1">
    <citation type="journal article" date="2022" name="Mol. Ecol. Resour.">
        <title>The genomes of chicory, endive, great burdock and yacon provide insights into Asteraceae palaeo-polyploidization history and plant inulin production.</title>
        <authorList>
            <person name="Fan W."/>
            <person name="Wang S."/>
            <person name="Wang H."/>
            <person name="Wang A."/>
            <person name="Jiang F."/>
            <person name="Liu H."/>
            <person name="Zhao H."/>
            <person name="Xu D."/>
            <person name="Zhang Y."/>
        </authorList>
    </citation>
    <scope>NUCLEOTIDE SEQUENCE [LARGE SCALE GENOMIC DNA]</scope>
    <source>
        <strain evidence="2">cv. Niubang</strain>
    </source>
</reference>
<sequence>MIYLFSIYVKSVIVGNIRIKENLKKVDFAFKDQLHNDFISGLMKLSFQEWTWQVQDYNGAVEYYSKNASAANNGATESLRQMHGPAYVSH</sequence>
<evidence type="ECO:0000313" key="2">
    <source>
        <dbReference type="Proteomes" id="UP001055879"/>
    </source>
</evidence>
<dbReference type="EMBL" id="CM042055">
    <property type="protein sequence ID" value="KAI3702852.1"/>
    <property type="molecule type" value="Genomic_DNA"/>
</dbReference>
<name>A0ACB8ZZ50_ARCLA</name>
<keyword evidence="2" id="KW-1185">Reference proteome</keyword>
<protein>
    <submittedName>
        <fullName evidence="1">Uncharacterized protein</fullName>
    </submittedName>
</protein>